<evidence type="ECO:0000256" key="9">
    <source>
        <dbReference type="RuleBase" id="RU363066"/>
    </source>
</evidence>
<dbReference type="GO" id="GO:0005737">
    <property type="term" value="C:cytoplasm"/>
    <property type="evidence" value="ECO:0007669"/>
    <property type="project" value="TreeGrafter"/>
</dbReference>
<evidence type="ECO:0000256" key="4">
    <source>
        <dbReference type="ARBA" id="ARBA00022679"/>
    </source>
</evidence>
<dbReference type="PANTHER" id="PTHR43442:SF3">
    <property type="entry name" value="GLUCONOKINASE-RELATED"/>
    <property type="match status" value="1"/>
</dbReference>
<dbReference type="InterPro" id="IPR031322">
    <property type="entry name" value="Shikimate/glucono_kinase"/>
</dbReference>
<comment type="catalytic activity">
    <reaction evidence="8 9">
        <text>D-gluconate + ATP = 6-phospho-D-gluconate + ADP + H(+)</text>
        <dbReference type="Rhea" id="RHEA:19433"/>
        <dbReference type="ChEBI" id="CHEBI:15378"/>
        <dbReference type="ChEBI" id="CHEBI:18391"/>
        <dbReference type="ChEBI" id="CHEBI:30616"/>
        <dbReference type="ChEBI" id="CHEBI:58759"/>
        <dbReference type="ChEBI" id="CHEBI:456216"/>
        <dbReference type="EC" id="2.7.1.12"/>
    </reaction>
</comment>
<evidence type="ECO:0000256" key="6">
    <source>
        <dbReference type="ARBA" id="ARBA00022777"/>
    </source>
</evidence>
<keyword evidence="6 9" id="KW-0418">Kinase</keyword>
<evidence type="ECO:0000256" key="3">
    <source>
        <dbReference type="ARBA" id="ARBA00012054"/>
    </source>
</evidence>
<dbReference type="InterPro" id="IPR027417">
    <property type="entry name" value="P-loop_NTPase"/>
</dbReference>
<accession>A0A1E3PDA3</accession>
<keyword evidence="11" id="KW-1185">Reference proteome</keyword>
<dbReference type="SUPFAM" id="SSF52540">
    <property type="entry name" value="P-loop containing nucleoside triphosphate hydrolases"/>
    <property type="match status" value="1"/>
</dbReference>
<proteinExistence type="inferred from homology"/>
<name>A0A1E3PDA3_WICAA</name>
<dbReference type="Pfam" id="PF01202">
    <property type="entry name" value="SKI"/>
    <property type="match status" value="1"/>
</dbReference>
<comment type="similarity">
    <text evidence="2 9">Belongs to the gluconokinase GntK/GntV family.</text>
</comment>
<evidence type="ECO:0000256" key="2">
    <source>
        <dbReference type="ARBA" id="ARBA00008420"/>
    </source>
</evidence>
<evidence type="ECO:0000256" key="1">
    <source>
        <dbReference type="ARBA" id="ARBA00004875"/>
    </source>
</evidence>
<dbReference type="EMBL" id="KV454208">
    <property type="protein sequence ID" value="ODQ62857.1"/>
    <property type="molecule type" value="Genomic_DNA"/>
</dbReference>
<dbReference type="AlphaFoldDB" id="A0A1E3PDA3"/>
<comment type="pathway">
    <text evidence="1 9">Carbohydrate acid metabolism; D-gluconate degradation.</text>
</comment>
<keyword evidence="7 9" id="KW-0067">ATP-binding</keyword>
<dbReference type="GO" id="GO:0005524">
    <property type="term" value="F:ATP binding"/>
    <property type="evidence" value="ECO:0007669"/>
    <property type="project" value="UniProtKB-KW"/>
</dbReference>
<protein>
    <recommendedName>
        <fullName evidence="3 9">Gluconokinase</fullName>
        <ecNumber evidence="3 9">2.7.1.12</ecNumber>
    </recommendedName>
</protein>
<keyword evidence="4 9" id="KW-0808">Transferase</keyword>
<dbReference type="EC" id="2.7.1.12" evidence="3 9"/>
<evidence type="ECO:0000313" key="11">
    <source>
        <dbReference type="Proteomes" id="UP000094112"/>
    </source>
</evidence>
<evidence type="ECO:0000256" key="7">
    <source>
        <dbReference type="ARBA" id="ARBA00022840"/>
    </source>
</evidence>
<dbReference type="OrthoDB" id="275177at2759"/>
<evidence type="ECO:0000256" key="5">
    <source>
        <dbReference type="ARBA" id="ARBA00022741"/>
    </source>
</evidence>
<dbReference type="GO" id="GO:0046316">
    <property type="term" value="F:gluconokinase activity"/>
    <property type="evidence" value="ECO:0007669"/>
    <property type="project" value="UniProtKB-EC"/>
</dbReference>
<feature type="non-terminal residue" evidence="10">
    <location>
        <position position="160"/>
    </location>
</feature>
<dbReference type="Proteomes" id="UP000094112">
    <property type="component" value="Unassembled WGS sequence"/>
</dbReference>
<organism evidence="10 11">
    <name type="scientific">Wickerhamomyces anomalus (strain ATCC 58044 / CBS 1984 / NCYC 433 / NRRL Y-366-8)</name>
    <name type="common">Yeast</name>
    <name type="synonym">Hansenula anomala</name>
    <dbReference type="NCBI Taxonomy" id="683960"/>
    <lineage>
        <taxon>Eukaryota</taxon>
        <taxon>Fungi</taxon>
        <taxon>Dikarya</taxon>
        <taxon>Ascomycota</taxon>
        <taxon>Saccharomycotina</taxon>
        <taxon>Saccharomycetes</taxon>
        <taxon>Phaffomycetales</taxon>
        <taxon>Wickerhamomycetaceae</taxon>
        <taxon>Wickerhamomyces</taxon>
    </lineage>
</organism>
<dbReference type="CDD" id="cd02021">
    <property type="entry name" value="GntK"/>
    <property type="match status" value="1"/>
</dbReference>
<evidence type="ECO:0000313" key="10">
    <source>
        <dbReference type="EMBL" id="ODQ62857.1"/>
    </source>
</evidence>
<dbReference type="UniPathway" id="UPA00792"/>
<evidence type="ECO:0000256" key="8">
    <source>
        <dbReference type="ARBA" id="ARBA00048090"/>
    </source>
</evidence>
<dbReference type="Gene3D" id="3.40.50.300">
    <property type="entry name" value="P-loop containing nucleotide triphosphate hydrolases"/>
    <property type="match status" value="1"/>
</dbReference>
<sequence length="160" mass="17971">VIVIAGTAGTGKSTVGVEVAKKYNSKFIEGDSLHPKENVDKMSNNIPLTDEDRWGWLEQIALQSAKAASEVDSKVSVVSCSALKKVYRDYIQEKSQDTKFVFVFLYATIDELIRRTQLRLKHYMKSTMLESQFAITELPKPDVEPNAQVIDVTKKTVDEV</sequence>
<dbReference type="STRING" id="683960.A0A1E3PDA3"/>
<dbReference type="GeneID" id="30197767"/>
<dbReference type="PANTHER" id="PTHR43442">
    <property type="entry name" value="GLUCONOKINASE-RELATED"/>
    <property type="match status" value="1"/>
</dbReference>
<dbReference type="NCBIfam" id="TIGR01313">
    <property type="entry name" value="therm_gnt_kin"/>
    <property type="match status" value="1"/>
</dbReference>
<feature type="non-terminal residue" evidence="10">
    <location>
        <position position="1"/>
    </location>
</feature>
<dbReference type="InterPro" id="IPR006001">
    <property type="entry name" value="Therm_gnt_kin"/>
</dbReference>
<dbReference type="GO" id="GO:0005975">
    <property type="term" value="P:carbohydrate metabolic process"/>
    <property type="evidence" value="ECO:0007669"/>
    <property type="project" value="InterPro"/>
</dbReference>
<reference evidence="10 11" key="1">
    <citation type="journal article" date="2016" name="Proc. Natl. Acad. Sci. U.S.A.">
        <title>Comparative genomics of biotechnologically important yeasts.</title>
        <authorList>
            <person name="Riley R."/>
            <person name="Haridas S."/>
            <person name="Wolfe K.H."/>
            <person name="Lopes M.R."/>
            <person name="Hittinger C.T."/>
            <person name="Goeker M."/>
            <person name="Salamov A.A."/>
            <person name="Wisecaver J.H."/>
            <person name="Long T.M."/>
            <person name="Calvey C.H."/>
            <person name="Aerts A.L."/>
            <person name="Barry K.W."/>
            <person name="Choi C."/>
            <person name="Clum A."/>
            <person name="Coughlan A.Y."/>
            <person name="Deshpande S."/>
            <person name="Douglass A.P."/>
            <person name="Hanson S.J."/>
            <person name="Klenk H.-P."/>
            <person name="LaButti K.M."/>
            <person name="Lapidus A."/>
            <person name="Lindquist E.A."/>
            <person name="Lipzen A.M."/>
            <person name="Meier-Kolthoff J.P."/>
            <person name="Ohm R.A."/>
            <person name="Otillar R.P."/>
            <person name="Pangilinan J.L."/>
            <person name="Peng Y."/>
            <person name="Rokas A."/>
            <person name="Rosa C.A."/>
            <person name="Scheuner C."/>
            <person name="Sibirny A.A."/>
            <person name="Slot J.C."/>
            <person name="Stielow J.B."/>
            <person name="Sun H."/>
            <person name="Kurtzman C.P."/>
            <person name="Blackwell M."/>
            <person name="Grigoriev I.V."/>
            <person name="Jeffries T.W."/>
        </authorList>
    </citation>
    <scope>NUCLEOTIDE SEQUENCE [LARGE SCALE GENOMIC DNA]</scope>
    <source>
        <strain evidence="11">ATCC 58044 / CBS 1984 / NCYC 433 / NRRL Y-366-8</strain>
    </source>
</reference>
<keyword evidence="5 9" id="KW-0547">Nucleotide-binding</keyword>
<dbReference type="PRINTS" id="PR01100">
    <property type="entry name" value="SHIKIMTKNASE"/>
</dbReference>
<gene>
    <name evidence="10" type="ORF">WICANDRAFT_12091</name>
</gene>
<dbReference type="RefSeq" id="XP_019042064.1">
    <property type="nucleotide sequence ID" value="XM_019180521.1"/>
</dbReference>